<comment type="caution">
    <text evidence="2">The sequence shown here is derived from an EMBL/GenBank/DDBJ whole genome shotgun (WGS) entry which is preliminary data.</text>
</comment>
<accession>A0A553ICP2</accession>
<evidence type="ECO:0000313" key="2">
    <source>
        <dbReference type="EMBL" id="TRX97959.1"/>
    </source>
</evidence>
<organism evidence="2 3">
    <name type="scientific">Xylaria flabelliformis</name>
    <dbReference type="NCBI Taxonomy" id="2512241"/>
    <lineage>
        <taxon>Eukaryota</taxon>
        <taxon>Fungi</taxon>
        <taxon>Dikarya</taxon>
        <taxon>Ascomycota</taxon>
        <taxon>Pezizomycotina</taxon>
        <taxon>Sordariomycetes</taxon>
        <taxon>Xylariomycetidae</taxon>
        <taxon>Xylariales</taxon>
        <taxon>Xylariaceae</taxon>
        <taxon>Xylaria</taxon>
    </lineage>
</organism>
<dbReference type="EMBL" id="VFLP01000004">
    <property type="protein sequence ID" value="TRX97959.1"/>
    <property type="molecule type" value="Genomic_DNA"/>
</dbReference>
<proteinExistence type="predicted"/>
<protein>
    <submittedName>
        <fullName evidence="2">Uncharacterized protein</fullName>
    </submittedName>
</protein>
<keyword evidence="3" id="KW-1185">Reference proteome</keyword>
<feature type="chain" id="PRO_5022226701" evidence="1">
    <location>
        <begin position="27"/>
        <end position="649"/>
    </location>
</feature>
<gene>
    <name evidence="2" type="ORF">FHL15_001169</name>
</gene>
<evidence type="ECO:0000313" key="3">
    <source>
        <dbReference type="Proteomes" id="UP000319160"/>
    </source>
</evidence>
<keyword evidence="1" id="KW-0732">Signal</keyword>
<evidence type="ECO:0000256" key="1">
    <source>
        <dbReference type="SAM" id="SignalP"/>
    </source>
</evidence>
<dbReference type="STRING" id="2512241.A0A553ICP2"/>
<feature type="signal peptide" evidence="1">
    <location>
        <begin position="1"/>
        <end position="26"/>
    </location>
</feature>
<dbReference type="AlphaFoldDB" id="A0A553ICP2"/>
<dbReference type="OrthoDB" id="5358475at2759"/>
<sequence>MQMIASISVRSALAAVLALLSTNAVARPQTRQQHVKARDSNELVQPVYQALPLGSVKPQGWLKEQLELSANGLAGNLFNFYRFVKDSQWLGGNSEYSDLHESAGYWFNGLVPLSFGLDDARLKSQVKTFMDYVLGHQQDDGWIGPETTPQTRGLWGRCYIMLGLMADSSETDRIVDAMHRYIELVHSMLQNNFTGLIAKPVHIPLQWLYENHPKNNSDLIWETMELMIQGSTTFGVDWRNFFVEGTFPEVVYAPRSQSYPWLWTHGVNLAEAIYRTSHDEALKTQTRTAIDLVQKYHTSLAGTIIGDEAMTDNNPSRGAELCTSTELMFSLAWIYQYLADNDIADWAELTAFNAFPGQIWSDWWSHQYVQQENQPCCTVNHPQGYSKFLANSFVGTEDGGIAHVFLSPGSVSTHLGNNEVTISVDTNYPFGMDLSYSISADDDFKFYVRIPGWANSSSTARGGDSDGDVFLTNTGLHQFHVPKGQSAISISLQTEPRIIERANNTAAVYYGPLLYSLALESNETTRDPVAYNMGYIDPASTTAQTHDHVVETTDLWNIAIDPSQIKVASSGTTSKLADPIWAFGAPPLELRVAATEIEWPILFDTPADPPLDPQAKGKPFAARFVPFASAKVHMAHLPKLELETVDLDA</sequence>
<dbReference type="Proteomes" id="UP000319160">
    <property type="component" value="Unassembled WGS sequence"/>
</dbReference>
<reference evidence="3" key="1">
    <citation type="submission" date="2019-06" db="EMBL/GenBank/DDBJ databases">
        <title>Draft genome sequence of the griseofulvin-producing fungus Xylaria cubensis strain G536.</title>
        <authorList>
            <person name="Mead M.E."/>
            <person name="Raja H.A."/>
            <person name="Steenwyk J.L."/>
            <person name="Knowles S.L."/>
            <person name="Oberlies N.H."/>
            <person name="Rokas A."/>
        </authorList>
    </citation>
    <scope>NUCLEOTIDE SEQUENCE [LARGE SCALE GENOMIC DNA]</scope>
    <source>
        <strain evidence="3">G536</strain>
    </source>
</reference>
<name>A0A553ICP2_9PEZI</name>